<evidence type="ECO:0000313" key="5">
    <source>
        <dbReference type="Proteomes" id="UP000218387"/>
    </source>
</evidence>
<evidence type="ECO:0000313" key="4">
    <source>
        <dbReference type="EMBL" id="QCT72517.1"/>
    </source>
</evidence>
<dbReference type="GO" id="GO:0016791">
    <property type="term" value="F:phosphatase activity"/>
    <property type="evidence" value="ECO:0007669"/>
    <property type="project" value="TreeGrafter"/>
</dbReference>
<dbReference type="InterPro" id="IPR036457">
    <property type="entry name" value="PPM-type-like_dom_sf"/>
</dbReference>
<dbReference type="AlphaFoldDB" id="A0A4P9CAA4"/>
<proteinExistence type="predicted"/>
<feature type="transmembrane region" description="Helical" evidence="2">
    <location>
        <begin position="222"/>
        <end position="241"/>
    </location>
</feature>
<dbReference type="Gene3D" id="3.60.40.10">
    <property type="entry name" value="PPM-type phosphatase domain"/>
    <property type="match status" value="1"/>
</dbReference>
<dbReference type="GO" id="GO:0016020">
    <property type="term" value="C:membrane"/>
    <property type="evidence" value="ECO:0007669"/>
    <property type="project" value="InterPro"/>
</dbReference>
<evidence type="ECO:0000256" key="2">
    <source>
        <dbReference type="SAM" id="Phobius"/>
    </source>
</evidence>
<feature type="transmembrane region" description="Helical" evidence="2">
    <location>
        <begin position="308"/>
        <end position="331"/>
    </location>
</feature>
<feature type="transmembrane region" description="Helical" evidence="2">
    <location>
        <begin position="262"/>
        <end position="288"/>
    </location>
</feature>
<dbReference type="InterPro" id="IPR001932">
    <property type="entry name" value="PPM-type_phosphatase-like_dom"/>
</dbReference>
<feature type="transmembrane region" description="Helical" evidence="2">
    <location>
        <begin position="6"/>
        <end position="28"/>
    </location>
</feature>
<keyword evidence="2" id="KW-0472">Membrane</keyword>
<protein>
    <recommendedName>
        <fullName evidence="3">HAMP domain-containing protein</fullName>
    </recommendedName>
</protein>
<accession>A0A4P9CAA4</accession>
<evidence type="ECO:0000259" key="3">
    <source>
        <dbReference type="PROSITE" id="PS50885"/>
    </source>
</evidence>
<keyword evidence="1" id="KW-0378">Hydrolase</keyword>
<keyword evidence="5" id="KW-1185">Reference proteome</keyword>
<feature type="transmembrane region" description="Helical" evidence="2">
    <location>
        <begin position="70"/>
        <end position="89"/>
    </location>
</feature>
<feature type="transmembrane region" description="Helical" evidence="2">
    <location>
        <begin position="193"/>
        <end position="216"/>
    </location>
</feature>
<gene>
    <name evidence="4" type="ORF">CPZ25_014665</name>
</gene>
<dbReference type="InterPro" id="IPR003660">
    <property type="entry name" value="HAMP_dom"/>
</dbReference>
<dbReference type="PANTHER" id="PTHR43156">
    <property type="entry name" value="STAGE II SPORULATION PROTEIN E-RELATED"/>
    <property type="match status" value="1"/>
</dbReference>
<sequence>MKAKKFGMYLLIAILYFILAFPFAQLSFGGGYSQIRFTNLISMPAGLLFGFPGALACALGNLAADICTGFDSYCIFGFFGNLLMAWLPYKMWHSMFFFKEHSLAYLESLGSVIKLVCISVVVSCASIGVIAAGGQLLGGFSFAGFFLPVALQYYDFSLLGGMLVFQICLTIFHIKPQIPKAAYRQNYKKRYFLVDYILSACIVILSGVLSVIATGAEVRSTPLITGLCVGLLIFTAALALLPMTRGRRTKEHADMDISPPAVGIGAQFVTFFLSILGIVLVIFCISILRILYADFVYMAGGEGDVSVLWLRVITLIAIAGTFLIITLPLLLKIIQRKIINPVLAVSKYARKFASGDRLEEDRLVIEPVGNELDDLSESVNIMVDDLKSYVEDIRRRTEKEEKLAAELSVARNIQRGLLPGNWTGTGFDIVPYIKPAKEVGGDFYHFSTLDEDRVFICIADVSGKDISAAMFMVETKTLIEANCMLPPEQMLARVNDILSKTNPAMMFVTAFAAVVDRKNRQMTYASAGHNPPICRNAGEVKWLDGEADFVLGPMEGMQYRRYTMEIADDFELFIYTDGVNEAENQAKEFYGNDRLFEQINTAMNENTSCRELIKTMEQSLEAFTEGAEPSDDITMLALAVK</sequence>
<feature type="transmembrane region" description="Helical" evidence="2">
    <location>
        <begin position="153"/>
        <end position="172"/>
    </location>
</feature>
<dbReference type="PANTHER" id="PTHR43156:SF2">
    <property type="entry name" value="STAGE II SPORULATION PROTEIN E"/>
    <property type="match status" value="1"/>
</dbReference>
<name>A0A4P9CAA4_EUBML</name>
<dbReference type="EMBL" id="CP029487">
    <property type="protein sequence ID" value="QCT72517.1"/>
    <property type="molecule type" value="Genomic_DNA"/>
</dbReference>
<dbReference type="KEGG" id="emt:CPZ25_014665"/>
<keyword evidence="2" id="KW-1133">Transmembrane helix</keyword>
<feature type="domain" description="HAMP" evidence="3">
    <location>
        <begin position="336"/>
        <end position="391"/>
    </location>
</feature>
<dbReference type="SMART" id="SM00331">
    <property type="entry name" value="PP2C_SIG"/>
    <property type="match status" value="1"/>
</dbReference>
<evidence type="ECO:0000256" key="1">
    <source>
        <dbReference type="ARBA" id="ARBA00022801"/>
    </source>
</evidence>
<organism evidence="4 5">
    <name type="scientific">Eubacterium maltosivorans</name>
    <dbReference type="NCBI Taxonomy" id="2041044"/>
    <lineage>
        <taxon>Bacteria</taxon>
        <taxon>Bacillati</taxon>
        <taxon>Bacillota</taxon>
        <taxon>Clostridia</taxon>
        <taxon>Eubacteriales</taxon>
        <taxon>Eubacteriaceae</taxon>
        <taxon>Eubacterium</taxon>
    </lineage>
</organism>
<feature type="transmembrane region" description="Helical" evidence="2">
    <location>
        <begin position="40"/>
        <end position="64"/>
    </location>
</feature>
<dbReference type="InterPro" id="IPR052016">
    <property type="entry name" value="Bact_Sigma-Reg"/>
</dbReference>
<dbReference type="Proteomes" id="UP000218387">
    <property type="component" value="Chromosome"/>
</dbReference>
<dbReference type="Pfam" id="PF07228">
    <property type="entry name" value="SpoIIE"/>
    <property type="match status" value="1"/>
</dbReference>
<dbReference type="SMART" id="SM00304">
    <property type="entry name" value="HAMP"/>
    <property type="match status" value="1"/>
</dbReference>
<dbReference type="GO" id="GO:0007165">
    <property type="term" value="P:signal transduction"/>
    <property type="evidence" value="ECO:0007669"/>
    <property type="project" value="InterPro"/>
</dbReference>
<dbReference type="PROSITE" id="PS50885">
    <property type="entry name" value="HAMP"/>
    <property type="match status" value="1"/>
</dbReference>
<dbReference type="RefSeq" id="WP_096919094.1">
    <property type="nucleotide sequence ID" value="NZ_CP029487.1"/>
</dbReference>
<dbReference type="Gene3D" id="6.10.340.10">
    <property type="match status" value="1"/>
</dbReference>
<feature type="transmembrane region" description="Helical" evidence="2">
    <location>
        <begin position="109"/>
        <end position="133"/>
    </location>
</feature>
<keyword evidence="2" id="KW-0812">Transmembrane</keyword>
<reference evidence="4 5" key="1">
    <citation type="submission" date="2018-05" db="EMBL/GenBank/DDBJ databases">
        <title>Genome comparison of Eubacterium sp.</title>
        <authorList>
            <person name="Feng Y."/>
            <person name="Sanchez-Andrea I."/>
            <person name="Stams A.J.M."/>
            <person name="De Vos W.M."/>
        </authorList>
    </citation>
    <scope>NUCLEOTIDE SEQUENCE [LARGE SCALE GENOMIC DNA]</scope>
    <source>
        <strain evidence="4 5">YI</strain>
    </source>
</reference>